<organism evidence="1 2">
    <name type="scientific">Puccinia striiformis f. sp. tritici</name>
    <dbReference type="NCBI Taxonomy" id="168172"/>
    <lineage>
        <taxon>Eukaryota</taxon>
        <taxon>Fungi</taxon>
        <taxon>Dikarya</taxon>
        <taxon>Basidiomycota</taxon>
        <taxon>Pucciniomycotina</taxon>
        <taxon>Pucciniomycetes</taxon>
        <taxon>Pucciniales</taxon>
        <taxon>Pucciniaceae</taxon>
        <taxon>Puccinia</taxon>
    </lineage>
</organism>
<name>A0ACC0E6I8_9BASI</name>
<keyword evidence="2" id="KW-1185">Reference proteome</keyword>
<reference evidence="1 2" key="3">
    <citation type="journal article" date="2022" name="Microbiol. Spectr.">
        <title>Folding features and dynamics of 3D genome architecture in plant fungal pathogens.</title>
        <authorList>
            <person name="Xia C."/>
        </authorList>
    </citation>
    <scope>NUCLEOTIDE SEQUENCE [LARGE SCALE GENOMIC DNA]</scope>
    <source>
        <strain evidence="1 2">93-210</strain>
    </source>
</reference>
<sequence>MFIGLVSNAKPSLFEASRHEQSLSKLYVLLRSRSGMIAIAMPDYNRPAGSVWPSATSIVMLTGVIWLRNGRRLVRAYGWGGDHSPTSFRLCGMWGACRPTARPSEDLRPREGAKRRESHGQVRAVGELPEGRMTTSPAVPRLAFYSSGGMQ</sequence>
<dbReference type="EMBL" id="CM045873">
    <property type="protein sequence ID" value="KAI7947326.1"/>
    <property type="molecule type" value="Genomic_DNA"/>
</dbReference>
<dbReference type="Proteomes" id="UP001060170">
    <property type="component" value="Chromosome 9"/>
</dbReference>
<reference evidence="2" key="1">
    <citation type="journal article" date="2018" name="BMC Genomics">
        <title>Genomic insights into host adaptation between the wheat stripe rust pathogen (Puccinia striiformis f. sp. tritici) and the barley stripe rust pathogen (Puccinia striiformis f. sp. hordei).</title>
        <authorList>
            <person name="Xia C."/>
            <person name="Wang M."/>
            <person name="Yin C."/>
            <person name="Cornejo O.E."/>
            <person name="Hulbert S.H."/>
            <person name="Chen X."/>
        </authorList>
    </citation>
    <scope>NUCLEOTIDE SEQUENCE [LARGE SCALE GENOMIC DNA]</scope>
    <source>
        <strain evidence="2">93-210</strain>
    </source>
</reference>
<evidence type="ECO:0000313" key="1">
    <source>
        <dbReference type="EMBL" id="KAI7947326.1"/>
    </source>
</evidence>
<gene>
    <name evidence="1" type="ORF">MJO28_009234</name>
</gene>
<reference evidence="2" key="2">
    <citation type="journal article" date="2018" name="Mol. Plant Microbe Interact.">
        <title>Genome sequence resources for the wheat stripe rust pathogen (Puccinia striiformis f. sp. tritici) and the barley stripe rust pathogen (Puccinia striiformis f. sp. hordei).</title>
        <authorList>
            <person name="Xia C."/>
            <person name="Wang M."/>
            <person name="Yin C."/>
            <person name="Cornejo O.E."/>
            <person name="Hulbert S.H."/>
            <person name="Chen X."/>
        </authorList>
    </citation>
    <scope>NUCLEOTIDE SEQUENCE [LARGE SCALE GENOMIC DNA]</scope>
    <source>
        <strain evidence="2">93-210</strain>
    </source>
</reference>
<proteinExistence type="predicted"/>
<protein>
    <submittedName>
        <fullName evidence="1">Uncharacterized protein</fullName>
    </submittedName>
</protein>
<evidence type="ECO:0000313" key="2">
    <source>
        <dbReference type="Proteomes" id="UP001060170"/>
    </source>
</evidence>
<accession>A0ACC0E6I8</accession>
<comment type="caution">
    <text evidence="1">The sequence shown here is derived from an EMBL/GenBank/DDBJ whole genome shotgun (WGS) entry which is preliminary data.</text>
</comment>